<comment type="caution">
    <text evidence="1">The sequence shown here is derived from an EMBL/GenBank/DDBJ whole genome shotgun (WGS) entry which is preliminary data.</text>
</comment>
<proteinExistence type="predicted"/>
<accession>A0A090PZD6</accession>
<evidence type="ECO:0000313" key="1">
    <source>
        <dbReference type="EMBL" id="GAK96209.1"/>
    </source>
</evidence>
<name>A0A090PZD6_9FLAO</name>
<dbReference type="AlphaFoldDB" id="A0A090PZD6"/>
<evidence type="ECO:0000313" key="2">
    <source>
        <dbReference type="Proteomes" id="UP000029221"/>
    </source>
</evidence>
<reference evidence="1" key="1">
    <citation type="journal article" date="2014" name="Genome Announc.">
        <title>Draft Genome Sequences of Marine Flavobacterium Nonlabens Strains NR17, NR24, NR27, NR32, NR33, and Ara13.</title>
        <authorList>
            <person name="Nakanishi M."/>
            <person name="Meirelles P."/>
            <person name="Suzuki R."/>
            <person name="Takatani N."/>
            <person name="Mino S."/>
            <person name="Suda W."/>
            <person name="Oshima K."/>
            <person name="Hattori M."/>
            <person name="Ohkuma M."/>
            <person name="Hosokawa M."/>
            <person name="Miyashita K."/>
            <person name="Thompson F.L."/>
            <person name="Niwa A."/>
            <person name="Sawabe T."/>
            <person name="Sawabe T."/>
        </authorList>
    </citation>
    <scope>NUCLEOTIDE SEQUENCE [LARGE SCALE GENOMIC DNA]</scope>
    <source>
        <strain evidence="1">JCM 19294</strain>
    </source>
</reference>
<keyword evidence="2" id="KW-1185">Reference proteome</keyword>
<protein>
    <submittedName>
        <fullName evidence="1">Uncharacterized protein</fullName>
    </submittedName>
</protein>
<sequence>MLIYKVKILDVTLRESVINNKLSRKEGDSRIWFLDLCNPEIPF</sequence>
<organism evidence="1 2">
    <name type="scientific">Nonlabens tegetincola</name>
    <dbReference type="NCBI Taxonomy" id="323273"/>
    <lineage>
        <taxon>Bacteria</taxon>
        <taxon>Pseudomonadati</taxon>
        <taxon>Bacteroidota</taxon>
        <taxon>Flavobacteriia</taxon>
        <taxon>Flavobacteriales</taxon>
        <taxon>Flavobacteriaceae</taxon>
        <taxon>Nonlabens</taxon>
    </lineage>
</organism>
<dbReference type="Proteomes" id="UP000029221">
    <property type="component" value="Unassembled WGS sequence"/>
</dbReference>
<dbReference type="EMBL" id="BBML01000002">
    <property type="protein sequence ID" value="GAK96209.1"/>
    <property type="molecule type" value="Genomic_DNA"/>
</dbReference>
<gene>
    <name evidence="1" type="ORF">JCM19294_1722</name>
</gene>